<reference evidence="6" key="1">
    <citation type="submission" date="2023-01" db="EMBL/GenBank/DDBJ databases">
        <title>Genome assembly of the deep-sea coral Lophelia pertusa.</title>
        <authorList>
            <person name="Herrera S."/>
            <person name="Cordes E."/>
        </authorList>
    </citation>
    <scope>NUCLEOTIDE SEQUENCE</scope>
    <source>
        <strain evidence="6">USNM1676648</strain>
        <tissue evidence="6">Polyp</tissue>
    </source>
</reference>
<gene>
    <name evidence="6" type="ORF">OS493_009188</name>
</gene>
<dbReference type="GO" id="GO:0016020">
    <property type="term" value="C:membrane"/>
    <property type="evidence" value="ECO:0007669"/>
    <property type="project" value="UniProtKB-SubCell"/>
</dbReference>
<organism evidence="6 7">
    <name type="scientific">Desmophyllum pertusum</name>
    <dbReference type="NCBI Taxonomy" id="174260"/>
    <lineage>
        <taxon>Eukaryota</taxon>
        <taxon>Metazoa</taxon>
        <taxon>Cnidaria</taxon>
        <taxon>Anthozoa</taxon>
        <taxon>Hexacorallia</taxon>
        <taxon>Scleractinia</taxon>
        <taxon>Caryophylliina</taxon>
        <taxon>Caryophylliidae</taxon>
        <taxon>Desmophyllum</taxon>
    </lineage>
</organism>
<dbReference type="AlphaFoldDB" id="A0A9W9Z2M3"/>
<dbReference type="Pfam" id="PF09801">
    <property type="entry name" value="SYS1"/>
    <property type="match status" value="1"/>
</dbReference>
<proteinExistence type="predicted"/>
<protein>
    <recommendedName>
        <fullName evidence="8">Transmembrane protein 244</fullName>
    </recommendedName>
</protein>
<dbReference type="OrthoDB" id="542931at2759"/>
<name>A0A9W9Z2M3_9CNID</name>
<sequence length="154" mass="17459">MAEDTRVICCNLCIVLPLFFIVYYMAASLLSGAFKISDFDGKTPFDFKNCCSIKDNKNLVTLLSMLLTYIITTVIIIIFLRKKVWDYAITLGLVHLVLSCAVMQAFPTNWEWWIAFLSSVLFMAVLGELVIRCFFKENSGNSMSSISPQRNLVT</sequence>
<comment type="caution">
    <text evidence="6">The sequence shown here is derived from an EMBL/GenBank/DDBJ whole genome shotgun (WGS) entry which is preliminary data.</text>
</comment>
<feature type="transmembrane region" description="Helical" evidence="5">
    <location>
        <begin position="62"/>
        <end position="80"/>
    </location>
</feature>
<evidence type="ECO:0000313" key="7">
    <source>
        <dbReference type="Proteomes" id="UP001163046"/>
    </source>
</evidence>
<dbReference type="PANTHER" id="PTHR12952">
    <property type="entry name" value="SYS1"/>
    <property type="match status" value="1"/>
</dbReference>
<dbReference type="Proteomes" id="UP001163046">
    <property type="component" value="Unassembled WGS sequence"/>
</dbReference>
<evidence type="ECO:0000256" key="3">
    <source>
        <dbReference type="ARBA" id="ARBA00022989"/>
    </source>
</evidence>
<comment type="subcellular location">
    <subcellularLocation>
        <location evidence="1">Membrane</location>
        <topology evidence="1">Multi-pass membrane protein</topology>
    </subcellularLocation>
</comment>
<evidence type="ECO:0000256" key="5">
    <source>
        <dbReference type="SAM" id="Phobius"/>
    </source>
</evidence>
<keyword evidence="3 5" id="KW-1133">Transmembrane helix</keyword>
<evidence type="ECO:0000256" key="2">
    <source>
        <dbReference type="ARBA" id="ARBA00022692"/>
    </source>
</evidence>
<dbReference type="PANTHER" id="PTHR12952:SF1">
    <property type="entry name" value="TRANSMEMBRANE PROTEIN 244"/>
    <property type="match status" value="1"/>
</dbReference>
<evidence type="ECO:0000313" key="6">
    <source>
        <dbReference type="EMBL" id="KAJ7373866.1"/>
    </source>
</evidence>
<dbReference type="InterPro" id="IPR019185">
    <property type="entry name" value="Integral_membrane_SYS1-rel"/>
</dbReference>
<dbReference type="EMBL" id="MU826829">
    <property type="protein sequence ID" value="KAJ7373866.1"/>
    <property type="molecule type" value="Genomic_DNA"/>
</dbReference>
<feature type="transmembrane region" description="Helical" evidence="5">
    <location>
        <begin position="87"/>
        <end position="106"/>
    </location>
</feature>
<feature type="transmembrane region" description="Helical" evidence="5">
    <location>
        <begin position="112"/>
        <end position="135"/>
    </location>
</feature>
<evidence type="ECO:0008006" key="8">
    <source>
        <dbReference type="Google" id="ProtNLM"/>
    </source>
</evidence>
<keyword evidence="2 5" id="KW-0812">Transmembrane</keyword>
<feature type="transmembrane region" description="Helical" evidence="5">
    <location>
        <begin position="7"/>
        <end position="26"/>
    </location>
</feature>
<keyword evidence="7" id="KW-1185">Reference proteome</keyword>
<accession>A0A9W9Z2M3</accession>
<evidence type="ECO:0000256" key="1">
    <source>
        <dbReference type="ARBA" id="ARBA00004141"/>
    </source>
</evidence>
<evidence type="ECO:0000256" key="4">
    <source>
        <dbReference type="ARBA" id="ARBA00023136"/>
    </source>
</evidence>
<keyword evidence="4 5" id="KW-0472">Membrane</keyword>